<feature type="domain" description="Immunoglobulin" evidence="5">
    <location>
        <begin position="4086"/>
        <end position="4156"/>
    </location>
</feature>
<evidence type="ECO:0000256" key="1">
    <source>
        <dbReference type="ARBA" id="ARBA00022729"/>
    </source>
</evidence>
<keyword evidence="3" id="KW-0393">Immunoglobulin domain</keyword>
<feature type="domain" description="Immunoglobulin" evidence="5">
    <location>
        <begin position="4346"/>
        <end position="4416"/>
    </location>
</feature>
<evidence type="ECO:0000256" key="3">
    <source>
        <dbReference type="ARBA" id="ARBA00023319"/>
    </source>
</evidence>
<feature type="domain" description="Immunoglobulin" evidence="5">
    <location>
        <begin position="1655"/>
        <end position="1726"/>
    </location>
</feature>
<name>A0ABF7PQB0_9BACT</name>
<keyword evidence="2" id="KW-0325">Glycoprotein</keyword>
<feature type="chain" id="PRO_5044728378" evidence="4">
    <location>
        <begin position="26"/>
        <end position="5898"/>
    </location>
</feature>
<dbReference type="InterPro" id="IPR050831">
    <property type="entry name" value="CEA_cell_adhesion"/>
</dbReference>
<accession>A0ABF7PQB0</accession>
<dbReference type="InterPro" id="IPR044023">
    <property type="entry name" value="Ig_7"/>
</dbReference>
<dbReference type="InterPro" id="IPR003599">
    <property type="entry name" value="Ig_sub"/>
</dbReference>
<dbReference type="EMDB" id="EMD-50543"/>
<dbReference type="EMDB" id="EMD-50537"/>
<proteinExistence type="evidence at protein level"/>
<protein>
    <submittedName>
        <fullName evidence="7 8">The grappling hook protein A (GhpA) in the bacterium Aureispira sp. CCB-QB1</fullName>
    </submittedName>
    <submittedName>
        <fullName evidence="6 9">The grappling hook protein A in the bacterium Aureispira sp. CCB-QB1</fullName>
    </submittedName>
</protein>
<evidence type="ECO:0000313" key="6">
    <source>
        <dbReference type="PDB" id="9FLP"/>
    </source>
</evidence>
<feature type="domain" description="Immunoglobulin" evidence="5">
    <location>
        <begin position="1904"/>
        <end position="1975"/>
    </location>
</feature>
<dbReference type="Pfam" id="PF19081">
    <property type="entry name" value="Ig_7"/>
    <property type="match status" value="13"/>
</dbReference>
<feature type="domain" description="Immunoglobulin" evidence="5">
    <location>
        <begin position="3659"/>
        <end position="3730"/>
    </location>
</feature>
<evidence type="ECO:0000259" key="5">
    <source>
        <dbReference type="SMART" id="SM00409"/>
    </source>
</evidence>
<dbReference type="PDB" id="9FLP">
    <property type="method" value="EM"/>
    <property type="resolution" value="3.80 A"/>
    <property type="chains" value="A/B/C/D/E/F/G=1-5898"/>
</dbReference>
<feature type="domain" description="Immunoglobulin" evidence="5">
    <location>
        <begin position="4003"/>
        <end position="4075"/>
    </location>
</feature>
<evidence type="ECO:0000313" key="7">
    <source>
        <dbReference type="PDB" id="9FLS"/>
    </source>
</evidence>
<organism evidence="7">
    <name type="scientific">Aureispira sp. CCB-QB1</name>
    <dbReference type="NCBI Taxonomy" id="1313421"/>
    <lineage>
        <taxon>Bacteria</taxon>
        <taxon>Pseudomonadati</taxon>
        <taxon>Bacteroidota</taxon>
        <taxon>Saprospiria</taxon>
        <taxon>Saprospirales</taxon>
        <taxon>Saprospiraceae</taxon>
        <taxon>Aureispira</taxon>
    </lineage>
</organism>
<dbReference type="PANTHER" id="PTHR44427:SF1">
    <property type="entry name" value="CARCINOEMBRYONIC ANTIGEN-RELATED CELL ADHESION MOLECULE 1"/>
    <property type="match status" value="1"/>
</dbReference>
<dbReference type="EMDB" id="EMD-50540"/>
<dbReference type="EMDB" id="EMD-50538"/>
<dbReference type="PDB" id="9FLU">
    <property type="method" value="EM"/>
    <property type="resolution" value="3.40 A"/>
    <property type="chains" value="A/B/C/D/E/F/G=1-5898"/>
</dbReference>
<keyword evidence="6 7" id="KW-0002">3D-structure</keyword>
<feature type="domain" description="Immunoglobulin" evidence="5">
    <location>
        <begin position="4677"/>
        <end position="4752"/>
    </location>
</feature>
<dbReference type="NCBIfam" id="TIGR01451">
    <property type="entry name" value="B_ant_repeat"/>
    <property type="match status" value="1"/>
</dbReference>
<feature type="domain" description="Immunoglobulin" evidence="5">
    <location>
        <begin position="4594"/>
        <end position="4665"/>
    </location>
</feature>
<dbReference type="PDB" id="9FLW">
    <property type="method" value="EM"/>
    <property type="resolution" value="3.70 A"/>
    <property type="chains" value="A/B/C/D/E/F/G=1-5898"/>
</dbReference>
<dbReference type="EMDB" id="EMD-50541"/>
<dbReference type="EMDB" id="EMD-51127"/>
<keyword evidence="1 4" id="KW-0732">Signal</keyword>
<dbReference type="InterPro" id="IPR026341">
    <property type="entry name" value="T9SS_type_B"/>
</dbReference>
<dbReference type="PDB" id="9FLX">
    <property type="method" value="EM"/>
    <property type="resolution" value="3.60 A"/>
    <property type="chains" value="B/A/C/D/E/F/G=1-5898"/>
</dbReference>
<feature type="domain" description="Immunoglobulin" evidence="5">
    <location>
        <begin position="3410"/>
        <end position="3481"/>
    </location>
</feature>
<feature type="domain" description="Immunoglobulin" evidence="5">
    <location>
        <begin position="1571"/>
        <end position="1646"/>
    </location>
</feature>
<feature type="domain" description="Immunoglobulin" evidence="5">
    <location>
        <begin position="2650"/>
        <end position="2721"/>
    </location>
</feature>
<feature type="domain" description="Immunoglobulin" evidence="5">
    <location>
        <begin position="2402"/>
        <end position="2473"/>
    </location>
</feature>
<dbReference type="InterPro" id="IPR013783">
    <property type="entry name" value="Ig-like_fold"/>
</dbReference>
<dbReference type="InterPro" id="IPR047589">
    <property type="entry name" value="DUF11_rpt"/>
</dbReference>
<evidence type="ECO:0000256" key="4">
    <source>
        <dbReference type="SAM" id="SignalP"/>
    </source>
</evidence>
<feature type="domain" description="Immunoglobulin" evidence="5">
    <location>
        <begin position="1407"/>
        <end position="1483"/>
    </location>
</feature>
<sequence length="5898" mass="610023">MQIQRHSFKWILYGFLCWMTSFVQAQTPTLTNATPAEGFIGEQVCFPVTFVNTGAPGYGPYVRLIVPTGFTFDNASFGGSIQTVQNLGVIVSGAPNNFVIDPIAQSNNNSTTSDTIFAPVGSTVILLEYPVGSMVQGGVSLISEVCMTVDPAATIGVPVDICTQGVYEFGDTPTGDNGPIAGANECEPIIPILFRFDKKVNGSDGVYNEVPGGGASLCHIHQYELNIDIAAAGTLNGPITITDVLPGELAYFGNISLPAGCSAVEPTVGGLGGTLTVTCNGSYPGSTANIDMQVTFDAAVSDTLDETICDDTDINNGATVNVPGNPSQSDTVVTHVEHVLLGHTNNTVSPVTIGQTVLYTIGAEITEYTAGLTAASITFIVPDGMIYNPASLTWAGTPVAAGNVVIVPGPGTGSTVTVDVHTQNGANILPCASPSLQYTADVNQTYANGDPVLSRDRLTHSSTLTYDLVEGATGCTTSAGTPIDVIDIFFQKTVNNSPPTGPGRNGQWWPGDVVQYRLELQIPSLDLDDVVITDFFPLPIHDVASLAATFGTDVRFDPATCWNTAPVTYTRDIPTNSLILDFGDVSDLVTGGCVDIVLLIDIPITTLPFADGLFHSNFMQVNSDNSTADNITNSALTLIQVGAPDLELTKGIVSSDNPNVTISPTVVPPDGNATDVSAGDQLFFDITIENVGGAPGYDVQVRDVAPPELTNCALVAPNPVVDGSNNALAFSGGFVGNTLTIDLVAPNDSIAFATAPNNNDLITVSYVCEAVAGIQAGTRFDNTAEVDWSSTRGGVKFPPVEDDANGRIADPTMNKVVDYIFPNYSNTNTQASIGEVVAYELQLNIPEGNMNNVTLVDQVDEGLAFVAVDSIVICNSSGSTNIITSIGGGFPAVQSGATITNLGANPQQQDRVLTLDFGNLQNLDTDNIEDTIKVYYRTIVINHVTNFDGERVRNRAVLSWDNPNTPGDRSSINDRAPFVTIVEPQLEISKSFTPDEVLPGNNSFVTLTVRNPGTSSAPAFDVSLTDILPTGMTFVSGFSAGGTASITTPPTNGGGTITAHWDTINVGEVYSITFEVQASSSITPCFTLTNCANLVWESIAEADEPNMPTAFSSNLGVQRTGNPGNLGGAANTYTQDSCADLDVVIDNTFDPFITANTPLCEGDRVVLTVQQYQGNVVRYNWTGPGVPAGFNNYELVLDPVTTADTGTYFVYVELDGCITDTSNFFSLQLRPKPVTPNINPGDTTICEGTSIQFSTSTIANDYTWTGPNGFTANSATTPLISPVTLADAGRYTLFTTNAQGCNSDPISSNLTVTPRPAQPSIASNTPICSNENIILTSSTSAITYQWMAPNGQDTITTNNTLTLEPNNPLYTAGNWTLVVFDANGCASQPSTAANVIINGTPIAPMTSNSGPICEGEDVTLMVNTVSSGTYAWYSDANLTNLVASTQNPVISGLLASNSPDTFYVQVSSNGCLSDTGFTVVQVNPNPAAVSPGYTPLCSGDTIFLFANATANIYNWTGPNGFVSNLENPFIANSAALNAGSYTVSITDANGCSNSGIVQVAVDERPVTPTITGNGPVCEGDNIQLNIGSYTGTTVQYTWSTPTGVVTTGVPSLNINNTTVADSGLYSVVVAVDGCTSLADSINIVVRPNPIAPNVPSNFSVCEGDGIALTTTTNANIYNWTGPNGFSSNSPNPTVISPASSANAGTYTLVVQDFNGCTSPAASTVVTVNAAPAQPSMTTNSPICNGADLVMSTSAAGNSYIWRAPNGADTTTASSTLTIVPTSSLYQSGNWTLSVVNAAGCVSPASIASAVEINSIPSTASAGNNGPVCTGTDASLSAGTVSGASYAWYTDAGTSNQFSTLQNPTVNNLTNDSTFYLLVTVNGCPSALDSTTVVVYPLTPSPSLPANFAVCEGDDIALSTSTVASSYDWSGPNGFTSNAQNPVVITNATGSNAGVYTLSIVDGNGCSSADTSVQVTVNAAPTQPSMTTNSPICNGADLVMSTSAVGNSYIWRAPNGADTTTASSTLTIVPTSSLYQSGNWTLSVVNAAGCVSPASIASAVEINSIPSTASAGNNGPVCTGTDASLSAGTVSGASYAWYTDAGTSNQFSTLQNPTVNNLTNDSTFYLLVTVNGCPSALDSTTVVVYPLTPSPSLPADFAVCEGDDIALSTSTVASSYDWSGPNGFTSNAQNPVVITNATGSNAGVYTLSIVDGNGCSSADTSVQVTVNAAPAQPSMTTNSPICNGADLVMSTSATGNSYIWRAPNGADTTTASSTLTIVPTSSLYQSGNWTLSVVNAAGCVSPASIASAVEINSIPSTASAGNNGPVCTGTDASLSAGTVSGASYAWYTDAGTSNQFSTLQNPTVNNLTNDSTFYLLVTVNGCPSALDSTTVVVYPLTPSPSLPADFAVCEGDDIALSTSTVASSYDWSGPNGFTSNAQNPVVITNATGSNAGVYTLSIVDGNGCSSADTSVQVTVNAAPTQPSMTTNSPICNGADLVMSTSAVGNSYIWRAPNGADTTTASSTLTIAPTSSLYQSGNWTLSVVNAAGCVSPASVASMVTINNGTNPTAFNNGPVCRGDAVQLNTTTINNALYEWYSDAALTNLISTQQNPTVANITTDSTFYLVVTVNGCPSSAVATTVTLHPTPATPNIPANFVVCEGETIALSTSTVASSYNWTGPNGFTSNLQNPAVIQPATTADAGSYTLFIVDANGCQSADTSVVVGVNRGPAAPVLTNNSAICDGDTLLLSTTASADTFRWISPNGIDTITTVNSLMIVPTNGTYYQSGDWTLITQVANNCPSEPSAPSSVVINSSTAAPTAFNDGPVCVGGDVTLSTPSAPGAFYQWYTDAALTNLVATTASFTAINITQDSTFYLVVTVNGCTSPAGSTVVNVIGQPSAPNVPADFEVCEGDDIILGTTTIAASYSWTGPNGFTSNLQNPAAITNASLIDSGIYRLVVTYSNGCVSADTTVRVGVNSNPPVPNIVSNGPICFGDTLVLSSSTSCGQSQWIGPNGNSQSTLGTPGGSNVLWTIGSTTSIPMNNANYLPGNWYMICIDTVTGCRSESNTINVIINANPDTPAVFNDGPVCEGGNSNLSTATVSGASYAWYSDSSLTSLVSTAQNPMIVNISTDTTWYLVVTVNGCSSVAGSTTVIVHPTPVTPNVPANFAVCEGDNITLSTSTVASSYNWSGPNGFTSNVQNPVVITNATTSNAGVYTLSIIDGNGCESGDTAVTVTVDSIPATPVLSSNSAICFGDTLELSTTALATSYEWIAPDGSRITTGTNILSISSNNSLYQSGDWMLVTTNASGCTSMPSSVATVVINANPAQPAVFNDGPVCEGGNSNLSTATVSGASYAWYSDSSLTSLVSTAQNPMIVNISTDTTWYLVVTVNGCSSVAGSTTVIVHPTPATPNVPANFAVCEGDNITLSTSTVASSYNWSGPNGFTSNVQNPVVITNATTSNAGVYTLSIVDGNGCESGDTTVTVTVDSIPVTPVLSSNSAICFGDTLELSTTALATSYEWIAPDGSRITTGTNILSISSNNSLYQSGDWMLVTTNASGCTSMPSSVATVVINANPAQPAVFNDGPVCEGGNSNLSTATVSGASYAWYSDSSLTSLVSTAQNPMIVNISTDTTWYLVVTVNGCSSVAGSTTVIVYPTPATPNVPANFAVCEGDNITLSTSTVASGYNWSGPNGFTSNVQNPVVITNATASNAGVYTLSIVDGNGCESGDTTVTVTVNGNPPVATITSNSPICFGDTLTLSSSTNCGQSQWIGPNGNSSGTLGTPGGNNVLWTIGSTTNIPSTDVNYLSGDWYMICIDTITGCRSESNTITIEINPIPVVSAFNNGPICAGEDGELSATFITGASYRWYSDATLTTLISTSRTPIISSMMSSETYYVVATVNGCTSLADSTTIVVNPTPVIPNPTYTPLCQLDTLFLQANAVGPIATYWWTGPNGFTSHLENPVIPNIYPFNAGSYILTVTDSLGCEAVSTVEVTIYPKPQTPTIAHNAPFCEGTNDLTLTTQAYFGTDVRYIWTLPNGNLDTTFVPSLVLPNATVQDTGAYSLVVWIDGCLSLPAEEIIRIYPTPATPNVPADFAVCEGEAIVLTTTTNATSYFWTGPNGFQSNLQSPSVVNATLVDAGSYHLYVTNTWGCQSLDTSVQVTVNANPPIATITSNSPICFGDTLTLSSSTNCGQSQWIGPNGNSTGTLGTPGGNNVLWTIGSTTNIPSTDSNYLSGDWYMICIDTITGCRSESNTITIDINPIPSTPAAFNNGPICIGGTAQLSTTTVSGATYAWYADATLTTLVATNQNPTISNITTDSTFYIVVTVNGCSSLAGSTTVSTYPVPATPAVPADFAVCEGDNIVLSTTTVAAGYNWTGPNGFTSNLQNPSVVSASLVDSGTYTLFIIDANGCPSGDTSVQVSVHPNPVQPVLSSNSAICDGDSLVLSTTATATTYRWVAPDGADTLTTVNTLVILPSNAFYQDGNWTLMTMDANGCQSILSNPESVTIHSIPAAQAVFNNGPVCRGSSVNLSTSFISGATYEWYADAALTILVATSQNPTINNITTDSTFYLVITVNGCTSAAGATTVVVHPTPTTPNVPSNITVCEGDAIVLTTTTNASAYVWSGPNGFSSNQQSPTVINAATVVDSGKYSLYVIDANGCRSEDTSLQVVVNPTPTTPLIVSNNTPICEGSNIVLSANAGAAGTTYEWFNASNVSVGTGQTLTIVGATVADAGDYYVITTLNSCSSAASSTTTAIVDQVPSTAAFAGNDINLCNSFTTTLDATPPNSATGFWTTNSGATIANPNLANSAVYNLPTGTSTFYWTLSNGACIDFSVDSMVVEVTPASTDVADAGLDQNLCGQTSATLTAANPSTATGQWTQSASQAGQGIVITNPTNPNTTVTGLQQGNNYTFTWTLSNGNCTDYSTDMVQINVDVSPPDNAYAGVDILLCNQNTANLDAFVSQYGTGMWTSTSSATIIDPTLANTTVINLPQDTSVFVWTLSNGTCQNYSTDSVLVVVSTTTDTAEAGNNQVVCSVNALTLGATMPSSGFGTWSQTAAQAAQGVVIVDVNDPNTQVVGLNAGTTYAFTWTLSNGTCQDYSSDVTTISVNATPPDNAFAGNDINLCGVATTTNLAASVPTVAMGLWTTTSSATISNPTQPNSTVSGLSAGQNIFIWTLSNGTCQDYDSDTVIVTVTTPSSDVADAGLDSAYCAQSVVTLNAVAPSVGGGYWSQTPSQASLGAVIDNPTDTATTVSNLMPGVTYTFTWTLTNGGCVDYSSDQVLITIDVLPTNVAYAGEDTILCGGNAVQLDGLAPPIGTGFWTTNDTATIVTPVDPNSLVVNIAEDTTTYYWTLSNGACVDYSVDSVTVIISPASTDLAFAGYDEVLCGVDSIMLSAAVPTTSTGIWTQSAGQASQGIVITNPTNPNSSVTGIQAGQVYTFTWTLSTFGCANFSTDDVQYTINALPPEVAYAGPDIVLCTGNSVTMDANNPIFSTGVWSSNSSAVIVNPTLSNSNIVNIPTDTVAFYWSLSNGSCADYSIDTMLIIVTPTFSVDTANAGLDINLCNEDTAQLMAIAPNVATGRWTQPFNQSSAGVVITDPNAAMTTATGLQLDSTYTFTWSVSNGPCRDYDRDQVIVQVSTLPTDAAYAGEDFVICGIDTAIVSATAPSIGAGMWTTTTTATIVTPPSTRTELLNLSLGSNEFIWTLSNGACRDYSSDTIVITMDSAPIANADSFVVIYNSNGNTIDVTPNDGLNNNWVITISESIASGTLDNLGTGEFDLFLQDVLVDQRFIYQLCNPNCPAIYCDTALVTIDVQGGTECNFPNMITPNNDDANETFIVPCLDGLEGTKFAVYNRWGDLMYENDNYKNDWGGTHNGVPVPDATYFYIMELADGQRFQGFVEVRR</sequence>
<dbReference type="PDB" id="9G8B">
    <property type="method" value="EM"/>
    <property type="resolution" value="3.50 A"/>
    <property type="chains" value="A/B/C/D/E/F/G=1-5898"/>
</dbReference>
<dbReference type="PDB" id="9FLS">
    <property type="method" value="EM"/>
    <property type="resolution" value="3.40 A"/>
    <property type="chains" value="A/B/C/D/E/F/G=1-5898"/>
</dbReference>
<reference evidence="6 7" key="1">
    <citation type="journal article" date="2024" name="Science">
        <title>Mechanism of bacterial predation via ixotrophy.</title>
        <authorList>
            <person name="Lien Y.W."/>
            <person name="Amendola D."/>
            <person name="Lee K.S."/>
            <person name="Bartlau N."/>
            <person name="Xu J."/>
            <person name="Furusawa G."/>
            <person name="Polz M.F."/>
            <person name="Stocker R."/>
            <person name="Weiss G.L."/>
            <person name="Pilhofer M."/>
        </authorList>
    </citation>
    <scope>STRUCTURE BY ELECTRON MICROSCOPY (3.40 ANGSTROMS)</scope>
</reference>
<dbReference type="PDB" id="9FLY">
    <property type="method" value="EM"/>
    <property type="resolution" value="3.70 A"/>
    <property type="chains" value="A/B/C/D/E/F/G=1-5898"/>
</dbReference>
<feature type="signal peptide" evidence="4">
    <location>
        <begin position="1"/>
        <end position="25"/>
    </location>
</feature>
<dbReference type="EMDB" id="EMD-50539"/>
<dbReference type="NCBIfam" id="TIGR04131">
    <property type="entry name" value="Bac_Flav_CTERM"/>
    <property type="match status" value="1"/>
</dbReference>
<dbReference type="SMART" id="SM00409">
    <property type="entry name" value="IG"/>
    <property type="match status" value="19"/>
</dbReference>
<evidence type="ECO:0000313" key="9">
    <source>
        <dbReference type="PDB" id="9FLX"/>
    </source>
</evidence>
<evidence type="ECO:0000313" key="8">
    <source>
        <dbReference type="PDB" id="9FLU"/>
    </source>
</evidence>
<dbReference type="PDB" id="9FLV">
    <property type="method" value="EM"/>
    <property type="resolution" value="3.60 A"/>
    <property type="chains" value="A/B/C/D/E/F/G=1-5898"/>
</dbReference>
<feature type="domain" description="Immunoglobulin" evidence="5">
    <location>
        <begin position="2900"/>
        <end position="2971"/>
    </location>
</feature>
<feature type="domain" description="Immunoglobulin" evidence="5">
    <location>
        <begin position="1154"/>
        <end position="1230"/>
    </location>
</feature>
<dbReference type="Pfam" id="PF13585">
    <property type="entry name" value="CHU_C"/>
    <property type="match status" value="1"/>
</dbReference>
<evidence type="ECO:0000256" key="2">
    <source>
        <dbReference type="ARBA" id="ARBA00023180"/>
    </source>
</evidence>
<feature type="domain" description="Immunoglobulin" evidence="5">
    <location>
        <begin position="1240"/>
        <end position="1313"/>
    </location>
</feature>
<dbReference type="PANTHER" id="PTHR44427">
    <property type="entry name" value="CARCINOEMBRYONIC ANTIGEN-RELATED CELL ADHESION MOLECULE 19"/>
    <property type="match status" value="1"/>
</dbReference>
<feature type="domain" description="Immunoglobulin" evidence="5">
    <location>
        <begin position="3916"/>
        <end position="3991"/>
    </location>
</feature>
<dbReference type="EMDB" id="EMD-50542"/>
<dbReference type="Gene3D" id="2.60.40.10">
    <property type="entry name" value="Immunoglobulins"/>
    <property type="match status" value="21"/>
</dbReference>
<feature type="domain" description="Immunoglobulin" evidence="5">
    <location>
        <begin position="3161"/>
        <end position="3232"/>
    </location>
</feature>
<feature type="domain" description="Immunoglobulin" evidence="5">
    <location>
        <begin position="2153"/>
        <end position="2224"/>
    </location>
</feature>